<evidence type="ECO:0000313" key="1">
    <source>
        <dbReference type="EMBL" id="CAG9177949.1"/>
    </source>
</evidence>
<reference evidence="1 2" key="1">
    <citation type="submission" date="2021-08" db="EMBL/GenBank/DDBJ databases">
        <authorList>
            <person name="Peeters C."/>
        </authorList>
    </citation>
    <scope>NUCLEOTIDE SEQUENCE [LARGE SCALE GENOMIC DNA]</scope>
    <source>
        <strain evidence="1 2">LMG 23992</strain>
    </source>
</reference>
<gene>
    <name evidence="1" type="ORF">LMG23992_03613</name>
</gene>
<evidence type="ECO:0000313" key="2">
    <source>
        <dbReference type="Proteomes" id="UP000727654"/>
    </source>
</evidence>
<dbReference type="EMBL" id="CAJZAI010000009">
    <property type="protein sequence ID" value="CAG9177949.1"/>
    <property type="molecule type" value="Genomic_DNA"/>
</dbReference>
<proteinExistence type="predicted"/>
<sequence length="34" mass="3813">MEKGTAHYKLQHVKAMLAAGKMKMTYVAYAGARR</sequence>
<comment type="caution">
    <text evidence="1">The sequence shown here is derived from an EMBL/GenBank/DDBJ whole genome shotgun (WGS) entry which is preliminary data.</text>
</comment>
<dbReference type="Proteomes" id="UP000727654">
    <property type="component" value="Unassembled WGS sequence"/>
</dbReference>
<accession>A0ABM8XCY2</accession>
<keyword evidence="2" id="KW-1185">Reference proteome</keyword>
<name>A0ABM8XCY2_9BURK</name>
<protein>
    <submittedName>
        <fullName evidence="1">Uncharacterized protein</fullName>
    </submittedName>
</protein>
<organism evidence="1 2">
    <name type="scientific">Cupriavidus laharis</name>
    <dbReference type="NCBI Taxonomy" id="151654"/>
    <lineage>
        <taxon>Bacteria</taxon>
        <taxon>Pseudomonadati</taxon>
        <taxon>Pseudomonadota</taxon>
        <taxon>Betaproteobacteria</taxon>
        <taxon>Burkholderiales</taxon>
        <taxon>Burkholderiaceae</taxon>
        <taxon>Cupriavidus</taxon>
    </lineage>
</organism>